<dbReference type="InterPro" id="IPR027443">
    <property type="entry name" value="IPNS-like_sf"/>
</dbReference>
<accession>A0ABD1ZHJ2</accession>
<evidence type="ECO:0000313" key="6">
    <source>
        <dbReference type="Proteomes" id="UP001605036"/>
    </source>
</evidence>
<keyword evidence="3" id="KW-0560">Oxidoreductase</keyword>
<evidence type="ECO:0000256" key="2">
    <source>
        <dbReference type="ARBA" id="ARBA00023004"/>
    </source>
</evidence>
<dbReference type="InterPro" id="IPR005123">
    <property type="entry name" value="Oxoglu/Fe-dep_dioxygenase_dom"/>
</dbReference>
<gene>
    <name evidence="5" type="ORF">R1flu_018960</name>
</gene>
<keyword evidence="6" id="KW-1185">Reference proteome</keyword>
<dbReference type="Pfam" id="PF03171">
    <property type="entry name" value="2OG-FeII_Oxy"/>
    <property type="match status" value="1"/>
</dbReference>
<evidence type="ECO:0000256" key="3">
    <source>
        <dbReference type="RuleBase" id="RU003682"/>
    </source>
</evidence>
<sequence>MGLLSVLEGPNSDFIPSKSPDINLNVEINIPSLLSNMLQDGLLKELPRGYLCPEYTRPTVTYDEYDESVLTDIPVIDLGLLNCGKPNAGNILLGNLQRACEEWGFFYLINHGVPKSHVQAMQKQARQFFSLPHHQKRRAHIPGQRLGYHSMQPTTTPSPSLHWSEGFTMKGLAGHVHCSEFATRIWPQGQEKFGFCDVVEEYTKSMVGLEMKLRDLIIESLGVDSKHFKQYCNPSFSSLHLNYYPTCPQPTNVVGMGAHYDMGFFTLLAHDDVGGLQVQHGGKWVNVKPRSDAFTVNIGDMLQALTNGRYKSIKHRAVVNESRERYSIAYFLSVNPRLDLNPAPELVDEQHPRLYKPFTFLDIYTSVRNKHLDELSRGAQVLEFLRASS</sequence>
<dbReference type="GO" id="GO:0046872">
    <property type="term" value="F:metal ion binding"/>
    <property type="evidence" value="ECO:0007669"/>
    <property type="project" value="UniProtKB-KW"/>
</dbReference>
<evidence type="ECO:0000259" key="4">
    <source>
        <dbReference type="PROSITE" id="PS51471"/>
    </source>
</evidence>
<dbReference type="AlphaFoldDB" id="A0ABD1ZHJ2"/>
<dbReference type="PANTHER" id="PTHR47990">
    <property type="entry name" value="2-OXOGLUTARATE (2OG) AND FE(II)-DEPENDENT OXYGENASE SUPERFAMILY PROTEIN-RELATED"/>
    <property type="match status" value="1"/>
</dbReference>
<protein>
    <recommendedName>
        <fullName evidence="4">Fe2OG dioxygenase domain-containing protein</fullName>
    </recommendedName>
</protein>
<comment type="similarity">
    <text evidence="3">Belongs to the iron/ascorbate-dependent oxidoreductase family.</text>
</comment>
<dbReference type="EMBL" id="JBHFFA010000001">
    <property type="protein sequence ID" value="KAL2650832.1"/>
    <property type="molecule type" value="Genomic_DNA"/>
</dbReference>
<dbReference type="Pfam" id="PF14226">
    <property type="entry name" value="DIOX_N"/>
    <property type="match status" value="1"/>
</dbReference>
<dbReference type="Proteomes" id="UP001605036">
    <property type="component" value="Unassembled WGS sequence"/>
</dbReference>
<evidence type="ECO:0000313" key="5">
    <source>
        <dbReference type="EMBL" id="KAL2650832.1"/>
    </source>
</evidence>
<evidence type="ECO:0000256" key="1">
    <source>
        <dbReference type="ARBA" id="ARBA00022723"/>
    </source>
</evidence>
<dbReference type="InterPro" id="IPR050231">
    <property type="entry name" value="Iron_ascorbate_oxido_reductase"/>
</dbReference>
<name>A0ABD1ZHJ2_9MARC</name>
<organism evidence="5 6">
    <name type="scientific">Riccia fluitans</name>
    <dbReference type="NCBI Taxonomy" id="41844"/>
    <lineage>
        <taxon>Eukaryota</taxon>
        <taxon>Viridiplantae</taxon>
        <taxon>Streptophyta</taxon>
        <taxon>Embryophyta</taxon>
        <taxon>Marchantiophyta</taxon>
        <taxon>Marchantiopsida</taxon>
        <taxon>Marchantiidae</taxon>
        <taxon>Marchantiales</taxon>
        <taxon>Ricciaceae</taxon>
        <taxon>Riccia</taxon>
    </lineage>
</organism>
<keyword evidence="2 3" id="KW-0408">Iron</keyword>
<proteinExistence type="inferred from homology"/>
<dbReference type="Gene3D" id="2.60.120.330">
    <property type="entry name" value="B-lactam Antibiotic, Isopenicillin N Synthase, Chain"/>
    <property type="match status" value="1"/>
</dbReference>
<dbReference type="SUPFAM" id="SSF51197">
    <property type="entry name" value="Clavaminate synthase-like"/>
    <property type="match status" value="1"/>
</dbReference>
<feature type="domain" description="Fe2OG dioxygenase" evidence="4">
    <location>
        <begin position="235"/>
        <end position="334"/>
    </location>
</feature>
<dbReference type="GO" id="GO:0016491">
    <property type="term" value="F:oxidoreductase activity"/>
    <property type="evidence" value="ECO:0007669"/>
    <property type="project" value="UniProtKB-KW"/>
</dbReference>
<reference evidence="5 6" key="1">
    <citation type="submission" date="2024-09" db="EMBL/GenBank/DDBJ databases">
        <title>Chromosome-scale assembly of Riccia fluitans.</title>
        <authorList>
            <person name="Paukszto L."/>
            <person name="Sawicki J."/>
            <person name="Karawczyk K."/>
            <person name="Piernik-Szablinska J."/>
            <person name="Szczecinska M."/>
            <person name="Mazdziarz M."/>
        </authorList>
    </citation>
    <scope>NUCLEOTIDE SEQUENCE [LARGE SCALE GENOMIC DNA]</scope>
    <source>
        <strain evidence="5">Rf_01</strain>
        <tissue evidence="5">Aerial parts of the thallus</tissue>
    </source>
</reference>
<dbReference type="InterPro" id="IPR044861">
    <property type="entry name" value="IPNS-like_FE2OG_OXY"/>
</dbReference>
<dbReference type="PROSITE" id="PS51471">
    <property type="entry name" value="FE2OG_OXY"/>
    <property type="match status" value="1"/>
</dbReference>
<dbReference type="PRINTS" id="PR00682">
    <property type="entry name" value="IPNSYNTHASE"/>
</dbReference>
<comment type="caution">
    <text evidence="5">The sequence shown here is derived from an EMBL/GenBank/DDBJ whole genome shotgun (WGS) entry which is preliminary data.</text>
</comment>
<keyword evidence="1 3" id="KW-0479">Metal-binding</keyword>
<dbReference type="InterPro" id="IPR026992">
    <property type="entry name" value="DIOX_N"/>
</dbReference>